<dbReference type="AlphaFoldDB" id="A0A9X2H4E4"/>
<feature type="transmembrane region" description="Helical" evidence="1">
    <location>
        <begin position="38"/>
        <end position="61"/>
    </location>
</feature>
<dbReference type="Proteomes" id="UP001139648">
    <property type="component" value="Unassembled WGS sequence"/>
</dbReference>
<sequence length="136" mass="14952">MTPAGSEPPRASLAARCRRYVRSLAALSKTQYWLLTRALWVVLACLAVFVVDGMLIGWSTAYEVLIGITSPTDAGSAPVTWLVSLVGWLAIPAFVGGTVGYLATRQIEARRRRSRAEVIAELRQRARANRRPGSRR</sequence>
<dbReference type="EMBL" id="JAMZEB010000004">
    <property type="protein sequence ID" value="MCP2365758.1"/>
    <property type="molecule type" value="Genomic_DNA"/>
</dbReference>
<evidence type="ECO:0000256" key="1">
    <source>
        <dbReference type="SAM" id="Phobius"/>
    </source>
</evidence>
<protein>
    <submittedName>
        <fullName evidence="2">Uncharacterized protein</fullName>
    </submittedName>
</protein>
<gene>
    <name evidence="2" type="ORF">HD597_012862</name>
</gene>
<dbReference type="RefSeq" id="WP_253760253.1">
    <property type="nucleotide sequence ID" value="NZ_BAABKA010000019.1"/>
</dbReference>
<evidence type="ECO:0000313" key="3">
    <source>
        <dbReference type="Proteomes" id="UP001139648"/>
    </source>
</evidence>
<name>A0A9X2H4E4_9ACTN</name>
<evidence type="ECO:0000313" key="2">
    <source>
        <dbReference type="EMBL" id="MCP2365758.1"/>
    </source>
</evidence>
<keyword evidence="1" id="KW-0812">Transmembrane</keyword>
<feature type="transmembrane region" description="Helical" evidence="1">
    <location>
        <begin position="81"/>
        <end position="103"/>
    </location>
</feature>
<dbReference type="Pfam" id="PF19832">
    <property type="entry name" value="DUF6313"/>
    <property type="match status" value="1"/>
</dbReference>
<reference evidence="2" key="1">
    <citation type="submission" date="2022-06" db="EMBL/GenBank/DDBJ databases">
        <title>Sequencing the genomes of 1000 actinobacteria strains.</title>
        <authorList>
            <person name="Klenk H.-P."/>
        </authorList>
    </citation>
    <scope>NUCLEOTIDE SEQUENCE</scope>
    <source>
        <strain evidence="2">DSM 46694</strain>
    </source>
</reference>
<comment type="caution">
    <text evidence="2">The sequence shown here is derived from an EMBL/GenBank/DDBJ whole genome shotgun (WGS) entry which is preliminary data.</text>
</comment>
<keyword evidence="1" id="KW-1133">Transmembrane helix</keyword>
<keyword evidence="1" id="KW-0472">Membrane</keyword>
<accession>A0A9X2H4E4</accession>
<proteinExistence type="predicted"/>
<organism evidence="2 3">
    <name type="scientific">Nonomuraea thailandensis</name>
    <dbReference type="NCBI Taxonomy" id="1188745"/>
    <lineage>
        <taxon>Bacteria</taxon>
        <taxon>Bacillati</taxon>
        <taxon>Actinomycetota</taxon>
        <taxon>Actinomycetes</taxon>
        <taxon>Streptosporangiales</taxon>
        <taxon>Streptosporangiaceae</taxon>
        <taxon>Nonomuraea</taxon>
    </lineage>
</organism>
<keyword evidence="3" id="KW-1185">Reference proteome</keyword>
<dbReference type="InterPro" id="IPR046280">
    <property type="entry name" value="DUF6313"/>
</dbReference>